<evidence type="ECO:0000256" key="2">
    <source>
        <dbReference type="ARBA" id="ARBA00005665"/>
    </source>
</evidence>
<dbReference type="Pfam" id="PF00022">
    <property type="entry name" value="Actin"/>
    <property type="match status" value="1"/>
</dbReference>
<dbReference type="STRING" id="1054147.F4PWQ1"/>
<dbReference type="Proteomes" id="UP000007797">
    <property type="component" value="Unassembled WGS sequence"/>
</dbReference>
<dbReference type="SUPFAM" id="SSF53067">
    <property type="entry name" value="Actin-like ATPase domain"/>
    <property type="match status" value="2"/>
</dbReference>
<comment type="similarity">
    <text evidence="2">Belongs to the actin family. ARP6 subfamily.</text>
</comment>
<proteinExistence type="inferred from homology"/>
<keyword evidence="3" id="KW-0963">Cytoplasm</keyword>
<evidence type="ECO:0000313" key="6">
    <source>
        <dbReference type="Proteomes" id="UP000007797"/>
    </source>
</evidence>
<dbReference type="InterPro" id="IPR004000">
    <property type="entry name" value="Actin"/>
</dbReference>
<dbReference type="GO" id="GO:0005737">
    <property type="term" value="C:cytoplasm"/>
    <property type="evidence" value="ECO:0007669"/>
    <property type="project" value="UniProtKB-SubCell"/>
</dbReference>
<evidence type="ECO:0000256" key="3">
    <source>
        <dbReference type="ARBA" id="ARBA00022490"/>
    </source>
</evidence>
<organism evidence="5 6">
    <name type="scientific">Cavenderia fasciculata</name>
    <name type="common">Slime mold</name>
    <name type="synonym">Dictyostelium fasciculatum</name>
    <dbReference type="NCBI Taxonomy" id="261658"/>
    <lineage>
        <taxon>Eukaryota</taxon>
        <taxon>Amoebozoa</taxon>
        <taxon>Evosea</taxon>
        <taxon>Eumycetozoa</taxon>
        <taxon>Dictyostelia</taxon>
        <taxon>Acytosteliales</taxon>
        <taxon>Cavenderiaceae</taxon>
        <taxon>Cavenderia</taxon>
    </lineage>
</organism>
<dbReference type="FunFam" id="3.90.640.10:FF:000014">
    <property type="entry name" value="Putative actin-related protein 6"/>
    <property type="match status" value="1"/>
</dbReference>
<dbReference type="PANTHER" id="PTHR11937">
    <property type="entry name" value="ACTIN"/>
    <property type="match status" value="1"/>
</dbReference>
<dbReference type="GO" id="GO:0005634">
    <property type="term" value="C:nucleus"/>
    <property type="evidence" value="ECO:0007669"/>
    <property type="project" value="UniProtKB-ARBA"/>
</dbReference>
<keyword evidence="6" id="KW-1185">Reference proteome</keyword>
<reference evidence="6" key="1">
    <citation type="journal article" date="2011" name="Genome Res.">
        <title>Phylogeny-wide analysis of social amoeba genomes highlights ancient origins for complex intercellular communication.</title>
        <authorList>
            <person name="Heidel A.J."/>
            <person name="Lawal H.M."/>
            <person name="Felder M."/>
            <person name="Schilde C."/>
            <person name="Helps N.R."/>
            <person name="Tunggal B."/>
            <person name="Rivero F."/>
            <person name="John U."/>
            <person name="Schleicher M."/>
            <person name="Eichinger L."/>
            <person name="Platzer M."/>
            <person name="Noegel A.A."/>
            <person name="Schaap P."/>
            <person name="Gloeckner G."/>
        </authorList>
    </citation>
    <scope>NUCLEOTIDE SEQUENCE [LARGE SCALE GENOMIC DNA]</scope>
    <source>
        <strain evidence="6">SH3</strain>
    </source>
</reference>
<dbReference type="GeneID" id="14871871"/>
<protein>
    <submittedName>
        <fullName evidence="5">Actin related protein 6</fullName>
    </submittedName>
</protein>
<name>F4PWQ1_CACFS</name>
<dbReference type="SMART" id="SM00268">
    <property type="entry name" value="ACTIN"/>
    <property type="match status" value="1"/>
</dbReference>
<dbReference type="OMA" id="FFEEYEC"/>
<dbReference type="InterPro" id="IPR043129">
    <property type="entry name" value="ATPase_NBD"/>
</dbReference>
<dbReference type="EMBL" id="GL883013">
    <property type="protein sequence ID" value="EGG20415.1"/>
    <property type="molecule type" value="Genomic_DNA"/>
</dbReference>
<sequence>MSTSTTSSTSTTTTATTTSNLASKTLVIDNGAHSIKIAYANSQSSADTSNLIQPIVIPNQVGKTKKEKKYILGDDLAKFHNASEIRLRNPMDHGYICSWGIEKEIWDYLFKRDDLKVKPSETNLLMTEAPFAMDDIRKALYETVYEQYKFKSLCLTSSSTLGLLNYKSENTTLPIYSSPCHLVVDCGYSSTHIVPHFLGNRLNYAVKRVNVGGKILTNYLKEIVSFRYWDMMHETRLINTIKERVCYISQDFMGDLMKCKDESSSITVDYVLPDYRNNNNTGFIKNEPYYPVSITKKSYFGHPNKHQKEQKEEEEEKDNTDEQDKEMTDDQETTNTTTTEEPEEQILELTNERFTVPELLFNPSDIGINQGGIAESIVQSINSTNINMHQPLYSNILLLGGSTLYPGFKERLENDLRKLAPDDLPIKIYTTEDPIMAPVYGGMKMALQNDFSRLSVTKAEYEEHGYILCNRKFN</sequence>
<feature type="region of interest" description="Disordered" evidence="4">
    <location>
        <begin position="301"/>
        <end position="346"/>
    </location>
</feature>
<dbReference type="KEGG" id="dfa:DFA_07539"/>
<dbReference type="Gene3D" id="3.90.640.10">
    <property type="entry name" value="Actin, Chain A, domain 4"/>
    <property type="match status" value="2"/>
</dbReference>
<dbReference type="CDD" id="cd10210">
    <property type="entry name" value="ASKHA_NBD_Arp6"/>
    <property type="match status" value="1"/>
</dbReference>
<evidence type="ECO:0000256" key="4">
    <source>
        <dbReference type="SAM" id="MobiDB-lite"/>
    </source>
</evidence>
<comment type="subcellular location">
    <subcellularLocation>
        <location evidence="1">Cytoplasm</location>
    </subcellularLocation>
</comment>
<dbReference type="OrthoDB" id="6220758at2759"/>
<dbReference type="Gene3D" id="3.30.420.40">
    <property type="match status" value="2"/>
</dbReference>
<gene>
    <name evidence="5" type="primary">arpF</name>
    <name evidence="5" type="ORF">DFA_07539</name>
</gene>
<evidence type="ECO:0000256" key="1">
    <source>
        <dbReference type="ARBA" id="ARBA00004496"/>
    </source>
</evidence>
<dbReference type="RefSeq" id="XP_004367398.1">
    <property type="nucleotide sequence ID" value="XM_004367341.1"/>
</dbReference>
<dbReference type="AlphaFoldDB" id="F4PWQ1"/>
<evidence type="ECO:0000313" key="5">
    <source>
        <dbReference type="EMBL" id="EGG20415.1"/>
    </source>
</evidence>
<accession>F4PWQ1</accession>